<evidence type="ECO:0000313" key="11">
    <source>
        <dbReference type="Proteomes" id="UP001220324"/>
    </source>
</evidence>
<comment type="cofactor">
    <cofactor evidence="1">
        <name>Mg(2+)</name>
        <dbReference type="ChEBI" id="CHEBI:18420"/>
    </cofactor>
</comment>
<feature type="transmembrane region" description="Helical" evidence="9">
    <location>
        <begin position="95"/>
        <end position="116"/>
    </location>
</feature>
<dbReference type="FunFam" id="1.10.357.140:FF:000008">
    <property type="entry name" value="4-hydroxybenzoate octaprenyltransferase"/>
    <property type="match status" value="1"/>
</dbReference>
<accession>A0AAD6CVH1</accession>
<dbReference type="Proteomes" id="UP001220324">
    <property type="component" value="Unassembled WGS sequence"/>
</dbReference>
<feature type="transmembrane region" description="Helical" evidence="9">
    <location>
        <begin position="233"/>
        <end position="251"/>
    </location>
</feature>
<evidence type="ECO:0000256" key="2">
    <source>
        <dbReference type="ARBA" id="ARBA00004141"/>
    </source>
</evidence>
<feature type="transmembrane region" description="Helical" evidence="9">
    <location>
        <begin position="122"/>
        <end position="139"/>
    </location>
</feature>
<dbReference type="InterPro" id="IPR039653">
    <property type="entry name" value="Prenyltransferase"/>
</dbReference>
<evidence type="ECO:0000256" key="1">
    <source>
        <dbReference type="ARBA" id="ARBA00001946"/>
    </source>
</evidence>
<comment type="caution">
    <text evidence="10">The sequence shown here is derived from an EMBL/GenBank/DDBJ whole genome shotgun (WGS) entry which is preliminary data.</text>
</comment>
<sequence length="321" mass="35354">MFASLPSALVPYAELIRLSKPTGVLNITLPYIFGALYSALAQPVDVSFLLQRITQLLVAGFLLRGLGCSWNDIIDRDIDRQVVRTRHRPMAREAISVQAALLFTVGQYIVWLSMISVLVPNHWGYTIPLTGMVMFYPFAKRVTYHAQVILGITLALGVPIGASAMGMDPFRSTSTILSLPIQHDYQLGIASLFVIYVLWSVVHDTIYAQQDIQDDLKAGVYSMAVYYRNHLKLMLGGVSVIMVLLQIYAGVALNAHLAYQVIASFGSAVVVAAMLHAVDIESSDQCEWWFRNGSLAWGIAVTAGLCADIMCREVLVIQLVS</sequence>
<keyword evidence="8 9" id="KW-0472">Membrane</keyword>
<reference evidence="10 11" key="1">
    <citation type="journal article" date="2023" name="IMA Fungus">
        <title>Comparative genomic study of the Penicillium genus elucidates a diverse pangenome and 15 lateral gene transfer events.</title>
        <authorList>
            <person name="Petersen C."/>
            <person name="Sorensen T."/>
            <person name="Nielsen M.R."/>
            <person name="Sondergaard T.E."/>
            <person name="Sorensen J.L."/>
            <person name="Fitzpatrick D.A."/>
            <person name="Frisvad J.C."/>
            <person name="Nielsen K.L."/>
        </authorList>
    </citation>
    <scope>NUCLEOTIDE SEQUENCE [LARGE SCALE GENOMIC DNA]</scope>
    <source>
        <strain evidence="10 11">IBT 35679</strain>
    </source>
</reference>
<dbReference type="AlphaFoldDB" id="A0AAD6CVH1"/>
<feature type="transmembrane region" description="Helical" evidence="9">
    <location>
        <begin position="146"/>
        <end position="165"/>
    </location>
</feature>
<evidence type="ECO:0000313" key="10">
    <source>
        <dbReference type="EMBL" id="KAJ5540924.1"/>
    </source>
</evidence>
<dbReference type="PANTHER" id="PTHR11048">
    <property type="entry name" value="PRENYLTRANSFERASES"/>
    <property type="match status" value="1"/>
</dbReference>
<dbReference type="EMBL" id="JAQIZZ010000005">
    <property type="protein sequence ID" value="KAJ5540924.1"/>
    <property type="molecule type" value="Genomic_DNA"/>
</dbReference>
<feature type="transmembrane region" description="Helical" evidence="9">
    <location>
        <begin position="53"/>
        <end position="74"/>
    </location>
</feature>
<evidence type="ECO:0000256" key="4">
    <source>
        <dbReference type="ARBA" id="ARBA00005985"/>
    </source>
</evidence>
<comment type="subcellular location">
    <subcellularLocation>
        <location evidence="2">Membrane</location>
        <topology evidence="2">Multi-pass membrane protein</topology>
    </subcellularLocation>
</comment>
<dbReference type="Gene3D" id="1.20.120.1780">
    <property type="entry name" value="UbiA prenyltransferase"/>
    <property type="match status" value="1"/>
</dbReference>
<keyword evidence="6 9" id="KW-0812">Transmembrane</keyword>
<evidence type="ECO:0000256" key="5">
    <source>
        <dbReference type="ARBA" id="ARBA00022679"/>
    </source>
</evidence>
<dbReference type="GO" id="GO:0140722">
    <property type="term" value="P:mycophenolic acid biosynthetic process"/>
    <property type="evidence" value="ECO:0007669"/>
    <property type="project" value="UniProtKB-ARBA"/>
</dbReference>
<dbReference type="Gene3D" id="1.10.357.140">
    <property type="entry name" value="UbiA prenyltransferase"/>
    <property type="match status" value="1"/>
</dbReference>
<dbReference type="CDD" id="cd13959">
    <property type="entry name" value="PT_UbiA_COQ2"/>
    <property type="match status" value="1"/>
</dbReference>
<keyword evidence="5" id="KW-0808">Transferase</keyword>
<evidence type="ECO:0000256" key="7">
    <source>
        <dbReference type="ARBA" id="ARBA00022989"/>
    </source>
</evidence>
<dbReference type="PANTHER" id="PTHR11048:SF28">
    <property type="entry name" value="4-HYDROXYBENZOATE POLYPRENYLTRANSFERASE, MITOCHONDRIAL"/>
    <property type="match status" value="1"/>
</dbReference>
<comment type="pathway">
    <text evidence="3">Secondary metabolite biosynthesis; terpenoid biosynthesis.</text>
</comment>
<evidence type="ECO:0000256" key="8">
    <source>
        <dbReference type="ARBA" id="ARBA00023136"/>
    </source>
</evidence>
<dbReference type="GO" id="GO:0006744">
    <property type="term" value="P:ubiquinone biosynthetic process"/>
    <property type="evidence" value="ECO:0007669"/>
    <property type="project" value="TreeGrafter"/>
</dbReference>
<keyword evidence="7 9" id="KW-1133">Transmembrane helix</keyword>
<dbReference type="GO" id="GO:0008412">
    <property type="term" value="F:4-hydroxybenzoate polyprenyltransferase activity"/>
    <property type="evidence" value="ECO:0007669"/>
    <property type="project" value="TreeGrafter"/>
</dbReference>
<feature type="transmembrane region" description="Helical" evidence="9">
    <location>
        <begin position="257"/>
        <end position="278"/>
    </location>
</feature>
<dbReference type="FunFam" id="1.20.120.1780:FF:000001">
    <property type="entry name" value="4-hydroxybenzoate octaprenyltransferase"/>
    <property type="match status" value="1"/>
</dbReference>
<evidence type="ECO:0000256" key="3">
    <source>
        <dbReference type="ARBA" id="ARBA00004721"/>
    </source>
</evidence>
<evidence type="ECO:0000256" key="6">
    <source>
        <dbReference type="ARBA" id="ARBA00022692"/>
    </source>
</evidence>
<keyword evidence="11" id="KW-1185">Reference proteome</keyword>
<feature type="transmembrane region" description="Helical" evidence="9">
    <location>
        <begin position="185"/>
        <end position="202"/>
    </location>
</feature>
<name>A0AAD6CVH1_9EURO</name>
<proteinExistence type="inferred from homology"/>
<dbReference type="InterPro" id="IPR044878">
    <property type="entry name" value="UbiA_sf"/>
</dbReference>
<protein>
    <submittedName>
        <fullName evidence="10">UbiA prenyltransferase</fullName>
    </submittedName>
</protein>
<organism evidence="10 11">
    <name type="scientific">Penicillium frequentans</name>
    <dbReference type="NCBI Taxonomy" id="3151616"/>
    <lineage>
        <taxon>Eukaryota</taxon>
        <taxon>Fungi</taxon>
        <taxon>Dikarya</taxon>
        <taxon>Ascomycota</taxon>
        <taxon>Pezizomycotina</taxon>
        <taxon>Eurotiomycetes</taxon>
        <taxon>Eurotiomycetidae</taxon>
        <taxon>Eurotiales</taxon>
        <taxon>Aspergillaceae</taxon>
        <taxon>Penicillium</taxon>
    </lineage>
</organism>
<dbReference type="Pfam" id="PF01040">
    <property type="entry name" value="UbiA"/>
    <property type="match status" value="1"/>
</dbReference>
<evidence type="ECO:0000256" key="9">
    <source>
        <dbReference type="SAM" id="Phobius"/>
    </source>
</evidence>
<comment type="similarity">
    <text evidence="4">Belongs to the UbiA prenyltransferase family.</text>
</comment>
<dbReference type="GO" id="GO:0005743">
    <property type="term" value="C:mitochondrial inner membrane"/>
    <property type="evidence" value="ECO:0007669"/>
    <property type="project" value="TreeGrafter"/>
</dbReference>
<dbReference type="InterPro" id="IPR000537">
    <property type="entry name" value="UbiA_prenyltransferase"/>
</dbReference>
<feature type="transmembrane region" description="Helical" evidence="9">
    <location>
        <begin position="23"/>
        <end position="41"/>
    </location>
</feature>
<gene>
    <name evidence="10" type="ORF">N7494_006000</name>
</gene>